<gene>
    <name evidence="1" type="ORF">METZ01_LOCUS138160</name>
</gene>
<accession>A0A381Z7P3</accession>
<dbReference type="SUPFAM" id="SSF102114">
    <property type="entry name" value="Radical SAM enzymes"/>
    <property type="match status" value="1"/>
</dbReference>
<evidence type="ECO:0000313" key="1">
    <source>
        <dbReference type="EMBL" id="SVA85306.1"/>
    </source>
</evidence>
<dbReference type="InterPro" id="IPR058240">
    <property type="entry name" value="rSAM_sf"/>
</dbReference>
<dbReference type="CDD" id="cd01335">
    <property type="entry name" value="Radical_SAM"/>
    <property type="match status" value="1"/>
</dbReference>
<dbReference type="AlphaFoldDB" id="A0A381Z7P3"/>
<reference evidence="1" key="1">
    <citation type="submission" date="2018-05" db="EMBL/GenBank/DDBJ databases">
        <authorList>
            <person name="Lanie J.A."/>
            <person name="Ng W.-L."/>
            <person name="Kazmierczak K.M."/>
            <person name="Andrzejewski T.M."/>
            <person name="Davidsen T.M."/>
            <person name="Wayne K.J."/>
            <person name="Tettelin H."/>
            <person name="Glass J.I."/>
            <person name="Rusch D."/>
            <person name="Podicherti R."/>
            <person name="Tsui H.-C.T."/>
            <person name="Winkler M.E."/>
        </authorList>
    </citation>
    <scope>NUCLEOTIDE SEQUENCE</scope>
</reference>
<dbReference type="Gene3D" id="3.20.20.70">
    <property type="entry name" value="Aldolase class I"/>
    <property type="match status" value="1"/>
</dbReference>
<evidence type="ECO:0008006" key="2">
    <source>
        <dbReference type="Google" id="ProtNLM"/>
    </source>
</evidence>
<dbReference type="InterPro" id="IPR013785">
    <property type="entry name" value="Aldolase_TIM"/>
</dbReference>
<organism evidence="1">
    <name type="scientific">marine metagenome</name>
    <dbReference type="NCBI Taxonomy" id="408172"/>
    <lineage>
        <taxon>unclassified sequences</taxon>
        <taxon>metagenomes</taxon>
        <taxon>ecological metagenomes</taxon>
    </lineage>
</organism>
<dbReference type="PANTHER" id="PTHR11228">
    <property type="entry name" value="RADICAL SAM DOMAIN PROTEIN"/>
    <property type="match status" value="1"/>
</dbReference>
<proteinExistence type="predicted"/>
<protein>
    <recommendedName>
        <fullName evidence="2">Radical SAM core domain-containing protein</fullName>
    </recommendedName>
</protein>
<sequence length="259" mass="28714">MLHPDILQIVRHYSRLVEDVILITNGWLADRERITALVSEGLSGLAFSIDSIDATVLAKTRDMSDSQVTRSLGNFQTISKSRMEGIFDIELGVISVVTSENSSLDDVIQLLDWAQHHELDYVKFNQIFDDGFAGTNASHLLLDIQHATQFDMVAEYLENNPPTLTTNSPKFWRTMAATLQGARIDGASCGLRDSQAILYRGSYQFCSWIDEPVLGDVGATTSISVTKGRGDFNSASADCVTGPHCHCLQKPSHQWKIHR</sequence>
<dbReference type="InterPro" id="IPR050377">
    <property type="entry name" value="Radical_SAM_PqqE_MftC-like"/>
</dbReference>
<name>A0A381Z7P3_9ZZZZ</name>
<dbReference type="PANTHER" id="PTHR11228:SF7">
    <property type="entry name" value="PQQA PEPTIDE CYCLASE"/>
    <property type="match status" value="1"/>
</dbReference>
<dbReference type="EMBL" id="UINC01020279">
    <property type="protein sequence ID" value="SVA85306.1"/>
    <property type="molecule type" value="Genomic_DNA"/>
</dbReference>